<evidence type="ECO:0000313" key="2">
    <source>
        <dbReference type="RefSeq" id="XP_006823671.1"/>
    </source>
</evidence>
<proteinExistence type="predicted"/>
<dbReference type="InterPro" id="IPR052609">
    <property type="entry name" value="Ribosome_Biogenesis_Reg"/>
</dbReference>
<keyword evidence="1" id="KW-1185">Reference proteome</keyword>
<name>A0ABM0MUI0_SACKO</name>
<dbReference type="RefSeq" id="XP_006823671.1">
    <property type="nucleotide sequence ID" value="XM_006823608.1"/>
</dbReference>
<reference evidence="2" key="1">
    <citation type="submission" date="2025-08" db="UniProtKB">
        <authorList>
            <consortium name="RefSeq"/>
        </authorList>
    </citation>
    <scope>IDENTIFICATION</scope>
    <source>
        <tissue evidence="2">Testes</tissue>
    </source>
</reference>
<organism evidence="1 2">
    <name type="scientific">Saccoglossus kowalevskii</name>
    <name type="common">Acorn worm</name>
    <dbReference type="NCBI Taxonomy" id="10224"/>
    <lineage>
        <taxon>Eukaryota</taxon>
        <taxon>Metazoa</taxon>
        <taxon>Hemichordata</taxon>
        <taxon>Enteropneusta</taxon>
        <taxon>Harrimaniidae</taxon>
        <taxon>Saccoglossus</taxon>
    </lineage>
</organism>
<gene>
    <name evidence="2" type="primary">LOC102804154</name>
</gene>
<accession>A0ABM0MUI0</accession>
<sequence length="137" mass="15873">VYIDYLRREDADICLEHVISCCQATLSSHNLMLIFTAKYEVFVQFFSSLLSLSSNILSNDGTLSVAMEILLTSSLERYSTLQRQQINQRMVFVSVYEHLFIAGMSLHHQLCKKQHNMDTEKTRQIIENIIISGIFHR</sequence>
<dbReference type="GeneID" id="102804154"/>
<dbReference type="Proteomes" id="UP000694865">
    <property type="component" value="Unplaced"/>
</dbReference>
<dbReference type="PANTHER" id="PTHR15682">
    <property type="entry name" value="UNHEALTHY RIBOSOME BIOGENESIS PROTEIN 2 HOMOLOG"/>
    <property type="match status" value="1"/>
</dbReference>
<protein>
    <submittedName>
        <fullName evidence="2">Unhealthy ribosome biogenesis protein 2 homolog</fullName>
    </submittedName>
</protein>
<dbReference type="PANTHER" id="PTHR15682:SF2">
    <property type="entry name" value="UNHEALTHY RIBOSOME BIOGENESIS PROTEIN 2 HOMOLOG"/>
    <property type="match status" value="1"/>
</dbReference>
<feature type="non-terminal residue" evidence="2">
    <location>
        <position position="1"/>
    </location>
</feature>
<evidence type="ECO:0000313" key="1">
    <source>
        <dbReference type="Proteomes" id="UP000694865"/>
    </source>
</evidence>